<keyword evidence="3" id="KW-1185">Reference proteome</keyword>
<protein>
    <recommendedName>
        <fullName evidence="1">FBD domain-containing protein</fullName>
    </recommendedName>
</protein>
<dbReference type="PANTHER" id="PTHR31900">
    <property type="entry name" value="F-BOX/RNI SUPERFAMILY PROTEIN-RELATED"/>
    <property type="match status" value="1"/>
</dbReference>
<comment type="caution">
    <text evidence="2">The sequence shown here is derived from an EMBL/GenBank/DDBJ whole genome shotgun (WGS) entry which is preliminary data.</text>
</comment>
<evidence type="ECO:0000259" key="1">
    <source>
        <dbReference type="SMART" id="SM00579"/>
    </source>
</evidence>
<dbReference type="PANTHER" id="PTHR31900:SF34">
    <property type="entry name" value="EMB|CAB62440.1-RELATED"/>
    <property type="match status" value="1"/>
</dbReference>
<accession>A0ABU6T6U2</accession>
<dbReference type="InterPro" id="IPR036047">
    <property type="entry name" value="F-box-like_dom_sf"/>
</dbReference>
<evidence type="ECO:0000313" key="2">
    <source>
        <dbReference type="EMBL" id="MED6144450.1"/>
    </source>
</evidence>
<dbReference type="Pfam" id="PF00646">
    <property type="entry name" value="F-box"/>
    <property type="match status" value="1"/>
</dbReference>
<dbReference type="InterPro" id="IPR050232">
    <property type="entry name" value="FBL13/AtMIF1-like"/>
</dbReference>
<dbReference type="InterPro" id="IPR006566">
    <property type="entry name" value="FBD"/>
</dbReference>
<dbReference type="InterPro" id="IPR055411">
    <property type="entry name" value="LRR_FXL15/At3g58940/PEG3-like"/>
</dbReference>
<dbReference type="SUPFAM" id="SSF81383">
    <property type="entry name" value="F-box domain"/>
    <property type="match status" value="1"/>
</dbReference>
<sequence length="402" mass="46159">MDRISCLPDSILCDILLYLTTKEAVCTSILSRRGRHLWKDLERNADSYPIQKFRLTCDTSEESISTWLDVVIGPHLQELYLHLFLSNVSITLPEGLFTCPSLKSLVLKEGIHFFDGFKVSNVYLPSLKNLEVEIPFVDFDELLSGCPAIENLTLDLKIYCFCIRKLHMPHTLKSLTFLEPSYFYEETQEICVRETYTLSLEYMNLRIVSTENAAIRVSVFDFPNMVEAHLSISDRAENDHWVLLLLQALNKTKFLVLKDSTAECMFCAPASKFPKFHCLLSLEVDVPCFNKSFMLKLLHNCHVLERLLINIPLLRPVEYYGPTPPTMVPNCVTSHLKSFEYRQYQDSADEPDFIAYVLQRGLVLKTVTIHVESDFDQSTKDDITRELSAIPEGSTICQLNFI</sequence>
<dbReference type="EMBL" id="JASCZI010090664">
    <property type="protein sequence ID" value="MED6144450.1"/>
    <property type="molecule type" value="Genomic_DNA"/>
</dbReference>
<dbReference type="Pfam" id="PF24758">
    <property type="entry name" value="LRR_At5g56370"/>
    <property type="match status" value="1"/>
</dbReference>
<name>A0ABU6T6U2_9FABA</name>
<evidence type="ECO:0000313" key="3">
    <source>
        <dbReference type="Proteomes" id="UP001341840"/>
    </source>
</evidence>
<dbReference type="SMART" id="SM00579">
    <property type="entry name" value="FBD"/>
    <property type="match status" value="1"/>
</dbReference>
<reference evidence="2 3" key="1">
    <citation type="journal article" date="2023" name="Plants (Basel)">
        <title>Bridging the Gap: Combining Genomics and Transcriptomics Approaches to Understand Stylosanthes scabra, an Orphan Legume from the Brazilian Caatinga.</title>
        <authorList>
            <person name="Ferreira-Neto J.R.C."/>
            <person name="da Silva M.D."/>
            <person name="Binneck E."/>
            <person name="de Melo N.F."/>
            <person name="da Silva R.H."/>
            <person name="de Melo A.L.T.M."/>
            <person name="Pandolfi V."/>
            <person name="Bustamante F.O."/>
            <person name="Brasileiro-Vidal A.C."/>
            <person name="Benko-Iseppon A.M."/>
        </authorList>
    </citation>
    <scope>NUCLEOTIDE SEQUENCE [LARGE SCALE GENOMIC DNA]</scope>
    <source>
        <tissue evidence="2">Leaves</tissue>
    </source>
</reference>
<organism evidence="2 3">
    <name type="scientific">Stylosanthes scabra</name>
    <dbReference type="NCBI Taxonomy" id="79078"/>
    <lineage>
        <taxon>Eukaryota</taxon>
        <taxon>Viridiplantae</taxon>
        <taxon>Streptophyta</taxon>
        <taxon>Embryophyta</taxon>
        <taxon>Tracheophyta</taxon>
        <taxon>Spermatophyta</taxon>
        <taxon>Magnoliopsida</taxon>
        <taxon>eudicotyledons</taxon>
        <taxon>Gunneridae</taxon>
        <taxon>Pentapetalae</taxon>
        <taxon>rosids</taxon>
        <taxon>fabids</taxon>
        <taxon>Fabales</taxon>
        <taxon>Fabaceae</taxon>
        <taxon>Papilionoideae</taxon>
        <taxon>50 kb inversion clade</taxon>
        <taxon>dalbergioids sensu lato</taxon>
        <taxon>Dalbergieae</taxon>
        <taxon>Pterocarpus clade</taxon>
        <taxon>Stylosanthes</taxon>
    </lineage>
</organism>
<dbReference type="CDD" id="cd22160">
    <property type="entry name" value="F-box_AtFBL13-like"/>
    <property type="match status" value="1"/>
</dbReference>
<dbReference type="Proteomes" id="UP001341840">
    <property type="component" value="Unassembled WGS sequence"/>
</dbReference>
<dbReference type="SUPFAM" id="SSF52047">
    <property type="entry name" value="RNI-like"/>
    <property type="match status" value="1"/>
</dbReference>
<dbReference type="InterPro" id="IPR053781">
    <property type="entry name" value="F-box_AtFBL13-like"/>
</dbReference>
<dbReference type="Pfam" id="PF08387">
    <property type="entry name" value="FBD"/>
    <property type="match status" value="1"/>
</dbReference>
<dbReference type="InterPro" id="IPR001810">
    <property type="entry name" value="F-box_dom"/>
</dbReference>
<feature type="domain" description="FBD" evidence="1">
    <location>
        <begin position="330"/>
        <end position="402"/>
    </location>
</feature>
<gene>
    <name evidence="2" type="ORF">PIB30_015659</name>
</gene>
<proteinExistence type="predicted"/>